<feature type="chain" id="PRO_5020397768" description="Cys-rich protein" evidence="1">
    <location>
        <begin position="19"/>
        <end position="112"/>
    </location>
</feature>
<evidence type="ECO:0000313" key="3">
    <source>
        <dbReference type="Proteomes" id="UP000298458"/>
    </source>
</evidence>
<protein>
    <recommendedName>
        <fullName evidence="4">Cys-rich protein</fullName>
    </recommendedName>
</protein>
<dbReference type="OrthoDB" id="330728at2"/>
<name>A0A4R9G4L9_9LEPT</name>
<organism evidence="2 3">
    <name type="scientific">Leptospira fletcheri</name>
    <dbReference type="NCBI Taxonomy" id="2484981"/>
    <lineage>
        <taxon>Bacteria</taxon>
        <taxon>Pseudomonadati</taxon>
        <taxon>Spirochaetota</taxon>
        <taxon>Spirochaetia</taxon>
        <taxon>Leptospirales</taxon>
        <taxon>Leptospiraceae</taxon>
        <taxon>Leptospira</taxon>
    </lineage>
</organism>
<reference evidence="2" key="1">
    <citation type="journal article" date="2019" name="PLoS Negl. Trop. Dis.">
        <title>Revisiting the worldwide diversity of Leptospira species in the environment.</title>
        <authorList>
            <person name="Vincent A.T."/>
            <person name="Schiettekatte O."/>
            <person name="Bourhy P."/>
            <person name="Veyrier F.J."/>
            <person name="Picardeau M."/>
        </authorList>
    </citation>
    <scope>NUCLEOTIDE SEQUENCE [LARGE SCALE GENOMIC DNA]</scope>
    <source>
        <strain evidence="2">SSW15</strain>
    </source>
</reference>
<dbReference type="PROSITE" id="PS51257">
    <property type="entry name" value="PROKAR_LIPOPROTEIN"/>
    <property type="match status" value="1"/>
</dbReference>
<dbReference type="AlphaFoldDB" id="A0A4R9G4L9"/>
<sequence length="112" mass="11947">MALLLRILLILSAIFLTACEHKERDIKGTAMNTYLAGCVGGGYTACKLNCENLYGTSVTPDNALQMNTCLSNCNTACNISTLCLQLQQACKRDCGSNYTNCLLILGSNGVGK</sequence>
<keyword evidence="1" id="KW-0732">Signal</keyword>
<evidence type="ECO:0000256" key="1">
    <source>
        <dbReference type="SAM" id="SignalP"/>
    </source>
</evidence>
<evidence type="ECO:0000313" key="2">
    <source>
        <dbReference type="EMBL" id="TGK06293.1"/>
    </source>
</evidence>
<proteinExistence type="predicted"/>
<comment type="caution">
    <text evidence="2">The sequence shown here is derived from an EMBL/GenBank/DDBJ whole genome shotgun (WGS) entry which is preliminary data.</text>
</comment>
<keyword evidence="3" id="KW-1185">Reference proteome</keyword>
<evidence type="ECO:0008006" key="4">
    <source>
        <dbReference type="Google" id="ProtNLM"/>
    </source>
</evidence>
<gene>
    <name evidence="2" type="ORF">EHO60_16670</name>
</gene>
<accession>A0A4R9G4L9</accession>
<dbReference type="Proteomes" id="UP000298458">
    <property type="component" value="Unassembled WGS sequence"/>
</dbReference>
<dbReference type="EMBL" id="RQET01000014">
    <property type="protein sequence ID" value="TGK06293.1"/>
    <property type="molecule type" value="Genomic_DNA"/>
</dbReference>
<feature type="signal peptide" evidence="1">
    <location>
        <begin position="1"/>
        <end position="18"/>
    </location>
</feature>